<evidence type="ECO:0000313" key="9">
    <source>
        <dbReference type="Proteomes" id="UP000286415"/>
    </source>
</evidence>
<dbReference type="Proteomes" id="UP000286415">
    <property type="component" value="Unassembled WGS sequence"/>
</dbReference>
<reference evidence="8 9" key="1">
    <citation type="journal article" date="2018" name="Biotechnol. Adv.">
        <title>Improved genomic resources and new bioinformatic workflow for the carcinogenic parasite Clonorchis sinensis: Biotechnological implications.</title>
        <authorList>
            <person name="Wang D."/>
            <person name="Korhonen P.K."/>
            <person name="Gasser R.B."/>
            <person name="Young N.D."/>
        </authorList>
    </citation>
    <scope>NUCLEOTIDE SEQUENCE [LARGE SCALE GENOMIC DNA]</scope>
    <source>
        <strain evidence="8">Cs-k2</strain>
    </source>
</reference>
<dbReference type="EMBL" id="NIRI02000013">
    <property type="protein sequence ID" value="KAG5453091.1"/>
    <property type="molecule type" value="Genomic_DNA"/>
</dbReference>
<sequence>MKKITKSLGAVGATRLPGWGPRDPHCAWLETLQNVAVDRHHWRSYMSTEEVPARVAPEFVVGLLCGGGGSTPGAAGTIPPPPPGFTAHDTSTLASLNDHLSILNNGSTTTTTTSTMNCEAINNTFPCRWSAAMPDISLPLFRDSGTPQLPDGLCLTDDDGSDFSPICTNSTSTCVGSAKEDLVEVDGCTNTSDLAHHFHNLSMIGSARANQIWAVGAERRLSTTPGSDTGLGSNCSSGLLSCFGESRLGLLGTNGAGGGGEGSPLGTYSNGASGDAHSLAGGNSSTGDTTPIVTHLVSNLSVSPSAPGSTTRCIDINRCSPIPQSMAALDILSIWEPRNTSTGSHCAWLSDPMVEADSGLHVTSGNCSAAGDDNAEDQPLCNRTGRSLNPATGSTNDSVSWNWDSACELPRGASWRDLFPTGKESTVSATLPIPYQSNAEDIMVGATSDVFSSSVSGSNLWSSSLSNGSIGPFRNETRDLFGPNEAGSAVSDSAAATQSSAKQESFGGLQVLGCQPVSVSPQPTASSVDNLQPFGHVAHTDLTSEPSASNAVGTNLGNSNLVPTSGVSSTNASNLGGLYPSQSMFVFGQAKPVTASPSSMTSTLPGAPASLAYMTGQQQQSIPPQQHQLQQTSVMGQQHFPSAGDPSPNQGLYMKGLGLLPPPGLSAVVNNVTTPSSGCVTPTAHLAGNPTTYASIPMYSPSATDAPSSGTSGPMMPHSTAQATSMNASQAASIDQLSLAMSLFMPPGVVNNGQLPSTFPQAPLWNPLAFSMFVQQLASGMAANSGSTVSDATNANVLTHATPQPQLHQPTNPPILDPSRFTANALALLQAQQQMLAATQLQQQQQQQQQQQIQHQQPSLMPTFPPIPSTTLTGNPIVPMCVPGSASAAPPGLPVGSVNSIGCLTSVYANQLSAPSMNPNSFAIHNTMNLIPTMNVLHPEPSGTPNVGSSTGIGHLSVSQPPPLGRPTDVVPTPPPGLPRPPGLPPPAGFSCPPTYPFNFDGISTCPTAINSAPTNRSALLEEFRNSNGRFQQVTLSQLRDHMVEFARDQHGSRFIQQKLETASTVEKNAVFAEILPHSGKLMTDVFGNYVIQKFFEFGTKEQKELLSQRLQGHVVEFATQMYGCRVIQKALESVPPDTKIRIVSELRPYVTRCVKDQNGNHVIQKCIECVQPSELDFIIAAFRGQVVSLSSHPYGCRVIQRILEHCLAEQTRPILEELHEGVDHLVKDQYGNYVIQHVLEHGLPGDKSRIIQSLRGRVSTLSAHKFASNVMEKAIANAQPSERAILIDEILHPPTCLNLSGESVTTPSSSNSSLIDMMKDQYANYVVQRMLELAEMDQRRSLISRIQPIQNLLRKFNYGKHIIAKLEKYKGTNNNNNNNGTNTNISNSSSTSSPPSSTSSSTSLSKGNMSVPNTNNSNSDTASNCANGSGAKNGVSTKSPVTDDLGGVPV</sequence>
<feature type="repeat" description="Pumilio" evidence="5">
    <location>
        <begin position="1074"/>
        <end position="1109"/>
    </location>
</feature>
<feature type="repeat" description="Pumilio" evidence="5">
    <location>
        <begin position="1310"/>
        <end position="1345"/>
    </location>
</feature>
<dbReference type="GO" id="GO:0005737">
    <property type="term" value="C:cytoplasm"/>
    <property type="evidence" value="ECO:0007669"/>
    <property type="project" value="UniProtKB-SubCell"/>
</dbReference>
<dbReference type="Pfam" id="PF00806">
    <property type="entry name" value="PUF"/>
    <property type="match status" value="8"/>
</dbReference>
<protein>
    <recommendedName>
        <fullName evidence="7">PUM-HD domain-containing protein</fullName>
    </recommendedName>
</protein>
<feature type="repeat" description="Pumilio" evidence="5">
    <location>
        <begin position="1146"/>
        <end position="1181"/>
    </location>
</feature>
<dbReference type="PROSITE" id="PS50303">
    <property type="entry name" value="PUM_HD"/>
    <property type="match status" value="1"/>
</dbReference>
<feature type="compositionally biased region" description="Pro residues" evidence="6">
    <location>
        <begin position="972"/>
        <end position="982"/>
    </location>
</feature>
<feature type="compositionally biased region" description="Low complexity" evidence="6">
    <location>
        <begin position="1414"/>
        <end position="1428"/>
    </location>
</feature>
<comment type="subcellular location">
    <subcellularLocation>
        <location evidence="1">Cytoplasm</location>
    </subcellularLocation>
</comment>
<keyword evidence="3" id="KW-0677">Repeat</keyword>
<dbReference type="Gene3D" id="1.25.10.10">
    <property type="entry name" value="Leucine-rich Repeat Variant"/>
    <property type="match status" value="1"/>
</dbReference>
<dbReference type="SMART" id="SM00025">
    <property type="entry name" value="Pumilio"/>
    <property type="match status" value="8"/>
</dbReference>
<proteinExistence type="predicted"/>
<dbReference type="GO" id="GO:0010608">
    <property type="term" value="P:post-transcriptional regulation of gene expression"/>
    <property type="evidence" value="ECO:0007669"/>
    <property type="project" value="TreeGrafter"/>
</dbReference>
<feature type="repeat" description="Pumilio" evidence="5">
    <location>
        <begin position="1254"/>
        <end position="1289"/>
    </location>
</feature>
<comment type="caution">
    <text evidence="8">The sequence shown here is derived from an EMBL/GenBank/DDBJ whole genome shotgun (WGS) entry which is preliminary data.</text>
</comment>
<feature type="region of interest" description="Disordered" evidence="6">
    <location>
        <begin position="960"/>
        <end position="982"/>
    </location>
</feature>
<dbReference type="PROSITE" id="PS50302">
    <property type="entry name" value="PUM"/>
    <property type="match status" value="8"/>
</dbReference>
<evidence type="ECO:0000259" key="7">
    <source>
        <dbReference type="PROSITE" id="PS50303"/>
    </source>
</evidence>
<dbReference type="InterPro" id="IPR016024">
    <property type="entry name" value="ARM-type_fold"/>
</dbReference>
<evidence type="ECO:0000256" key="6">
    <source>
        <dbReference type="SAM" id="MobiDB-lite"/>
    </source>
</evidence>
<evidence type="ECO:0000256" key="5">
    <source>
        <dbReference type="PROSITE-ProRule" id="PRU00317"/>
    </source>
</evidence>
<dbReference type="CDD" id="cd07920">
    <property type="entry name" value="Pumilio"/>
    <property type="match status" value="1"/>
</dbReference>
<dbReference type="OrthoDB" id="668540at2759"/>
<dbReference type="InterPro" id="IPR001313">
    <property type="entry name" value="Pumilio_RNA-bd_rpt"/>
</dbReference>
<feature type="region of interest" description="Disordered" evidence="6">
    <location>
        <begin position="476"/>
        <end position="502"/>
    </location>
</feature>
<feature type="repeat" description="Pumilio" evidence="5">
    <location>
        <begin position="1038"/>
        <end position="1073"/>
    </location>
</feature>
<keyword evidence="9" id="KW-1185">Reference proteome</keyword>
<gene>
    <name evidence="8" type="ORF">CSKR_106263</name>
</gene>
<feature type="repeat" description="Pumilio" evidence="5">
    <location>
        <begin position="1182"/>
        <end position="1217"/>
    </location>
</feature>
<dbReference type="InterPro" id="IPR033712">
    <property type="entry name" value="Pumilio_RNA-bd"/>
</dbReference>
<feature type="compositionally biased region" description="Polar residues" evidence="6">
    <location>
        <begin position="490"/>
        <end position="502"/>
    </location>
</feature>
<dbReference type="PANTHER" id="PTHR12537:SF12">
    <property type="entry name" value="MATERNAL PROTEIN PUMILIO"/>
    <property type="match status" value="1"/>
</dbReference>
<dbReference type="GO" id="GO:0003730">
    <property type="term" value="F:mRNA 3'-UTR binding"/>
    <property type="evidence" value="ECO:0007669"/>
    <property type="project" value="TreeGrafter"/>
</dbReference>
<feature type="compositionally biased region" description="Low complexity" evidence="6">
    <location>
        <begin position="1372"/>
        <end position="1404"/>
    </location>
</feature>
<organism evidence="8 9">
    <name type="scientific">Clonorchis sinensis</name>
    <name type="common">Chinese liver fluke</name>
    <dbReference type="NCBI Taxonomy" id="79923"/>
    <lineage>
        <taxon>Eukaryota</taxon>
        <taxon>Metazoa</taxon>
        <taxon>Spiralia</taxon>
        <taxon>Lophotrochozoa</taxon>
        <taxon>Platyhelminthes</taxon>
        <taxon>Trematoda</taxon>
        <taxon>Digenea</taxon>
        <taxon>Opisthorchiida</taxon>
        <taxon>Opisthorchiata</taxon>
        <taxon>Opisthorchiidae</taxon>
        <taxon>Clonorchis</taxon>
    </lineage>
</organism>
<evidence type="ECO:0000256" key="2">
    <source>
        <dbReference type="ARBA" id="ARBA00022490"/>
    </source>
</evidence>
<keyword evidence="2" id="KW-0963">Cytoplasm</keyword>
<evidence type="ECO:0000256" key="3">
    <source>
        <dbReference type="ARBA" id="ARBA00022737"/>
    </source>
</evidence>
<dbReference type="PANTHER" id="PTHR12537">
    <property type="entry name" value="RNA BINDING PROTEIN PUMILIO-RELATED"/>
    <property type="match status" value="1"/>
</dbReference>
<dbReference type="InterPro" id="IPR011989">
    <property type="entry name" value="ARM-like"/>
</dbReference>
<feature type="repeat" description="Pumilio" evidence="5">
    <location>
        <begin position="1110"/>
        <end position="1145"/>
    </location>
</feature>
<keyword evidence="4" id="KW-0694">RNA-binding</keyword>
<reference evidence="8 9" key="2">
    <citation type="journal article" date="2021" name="Genomics">
        <title>High-quality reference genome for Clonorchis sinensis.</title>
        <authorList>
            <person name="Young N.D."/>
            <person name="Stroehlein A.J."/>
            <person name="Kinkar L."/>
            <person name="Wang T."/>
            <person name="Sohn W.M."/>
            <person name="Chang B.C.H."/>
            <person name="Kaur P."/>
            <person name="Weisz D."/>
            <person name="Dudchenko O."/>
            <person name="Aiden E.L."/>
            <person name="Korhonen P.K."/>
            <person name="Gasser R.B."/>
        </authorList>
    </citation>
    <scope>NUCLEOTIDE SEQUENCE [LARGE SCALE GENOMIC DNA]</scope>
    <source>
        <strain evidence="8">Cs-k2</strain>
    </source>
</reference>
<evidence type="ECO:0000256" key="4">
    <source>
        <dbReference type="ARBA" id="ARBA00022884"/>
    </source>
</evidence>
<feature type="repeat" description="Pumilio" evidence="5">
    <location>
        <begin position="1218"/>
        <end position="1253"/>
    </location>
</feature>
<feature type="region of interest" description="Disordered" evidence="6">
    <location>
        <begin position="1371"/>
        <end position="1451"/>
    </location>
</feature>
<accession>A0A8T1MWF0</accession>
<name>A0A8T1MWF0_CLOSI</name>
<dbReference type="FunFam" id="1.25.10.10:FF:000004">
    <property type="entry name" value="Pumilio homolog 1 isoform 2"/>
    <property type="match status" value="1"/>
</dbReference>
<dbReference type="SUPFAM" id="SSF48371">
    <property type="entry name" value="ARM repeat"/>
    <property type="match status" value="1"/>
</dbReference>
<feature type="domain" description="PUM-HD" evidence="7">
    <location>
        <begin position="1016"/>
        <end position="1371"/>
    </location>
</feature>
<evidence type="ECO:0000313" key="8">
    <source>
        <dbReference type="EMBL" id="KAG5453091.1"/>
    </source>
</evidence>
<dbReference type="InterPro" id="IPR033133">
    <property type="entry name" value="PUM-HD"/>
</dbReference>
<evidence type="ECO:0000256" key="1">
    <source>
        <dbReference type="ARBA" id="ARBA00004496"/>
    </source>
</evidence>
<feature type="region of interest" description="Disordered" evidence="6">
    <location>
        <begin position="262"/>
        <end position="287"/>
    </location>
</feature>